<dbReference type="Pfam" id="PF07797">
    <property type="entry name" value="DUF1639"/>
    <property type="match status" value="1"/>
</dbReference>
<feature type="compositionally biased region" description="Basic and acidic residues" evidence="1">
    <location>
        <begin position="288"/>
        <end position="297"/>
    </location>
</feature>
<evidence type="ECO:0008006" key="4">
    <source>
        <dbReference type="Google" id="ProtNLM"/>
    </source>
</evidence>
<feature type="compositionally biased region" description="Polar residues" evidence="1">
    <location>
        <begin position="300"/>
        <end position="316"/>
    </location>
</feature>
<dbReference type="EMBL" id="BTGU01000129">
    <property type="protein sequence ID" value="GMN62442.1"/>
    <property type="molecule type" value="Genomic_DNA"/>
</dbReference>
<keyword evidence="3" id="KW-1185">Reference proteome</keyword>
<name>A0AA88DV38_FICCA</name>
<dbReference type="InterPro" id="IPR012438">
    <property type="entry name" value="DUF1639"/>
</dbReference>
<feature type="compositionally biased region" description="Low complexity" evidence="1">
    <location>
        <begin position="49"/>
        <end position="60"/>
    </location>
</feature>
<organism evidence="2 3">
    <name type="scientific">Ficus carica</name>
    <name type="common">Common fig</name>
    <dbReference type="NCBI Taxonomy" id="3494"/>
    <lineage>
        <taxon>Eukaryota</taxon>
        <taxon>Viridiplantae</taxon>
        <taxon>Streptophyta</taxon>
        <taxon>Embryophyta</taxon>
        <taxon>Tracheophyta</taxon>
        <taxon>Spermatophyta</taxon>
        <taxon>Magnoliopsida</taxon>
        <taxon>eudicotyledons</taxon>
        <taxon>Gunneridae</taxon>
        <taxon>Pentapetalae</taxon>
        <taxon>rosids</taxon>
        <taxon>fabids</taxon>
        <taxon>Rosales</taxon>
        <taxon>Moraceae</taxon>
        <taxon>Ficeae</taxon>
        <taxon>Ficus</taxon>
    </lineage>
</organism>
<feature type="compositionally biased region" description="Low complexity" evidence="1">
    <location>
        <begin position="114"/>
        <end position="126"/>
    </location>
</feature>
<evidence type="ECO:0000313" key="2">
    <source>
        <dbReference type="EMBL" id="GMN62442.1"/>
    </source>
</evidence>
<dbReference type="PANTHER" id="PTHR33130:SF33">
    <property type="entry name" value="PUTATIVE (DUF1639)-RELATED"/>
    <property type="match status" value="1"/>
</dbReference>
<evidence type="ECO:0000256" key="1">
    <source>
        <dbReference type="SAM" id="MobiDB-lite"/>
    </source>
</evidence>
<proteinExistence type="predicted"/>
<feature type="compositionally biased region" description="Polar residues" evidence="1">
    <location>
        <begin position="263"/>
        <end position="284"/>
    </location>
</feature>
<feature type="region of interest" description="Disordered" evidence="1">
    <location>
        <begin position="418"/>
        <end position="437"/>
    </location>
</feature>
<protein>
    <recommendedName>
        <fullName evidence="4">DUF1639 family protein</fullName>
    </recommendedName>
</protein>
<feature type="compositionally biased region" description="Pro residues" evidence="1">
    <location>
        <begin position="153"/>
        <end position="164"/>
    </location>
</feature>
<feature type="compositionally biased region" description="Low complexity" evidence="1">
    <location>
        <begin position="1"/>
        <end position="20"/>
    </location>
</feature>
<dbReference type="AlphaFoldDB" id="A0AA88DV38"/>
<gene>
    <name evidence="2" type="ORF">TIFTF001_031524</name>
</gene>
<accession>A0AA88DV38</accession>
<dbReference type="Proteomes" id="UP001187192">
    <property type="component" value="Unassembled WGS sequence"/>
</dbReference>
<dbReference type="PANTHER" id="PTHR33130">
    <property type="entry name" value="PUTATIVE (DUF1639)-RELATED"/>
    <property type="match status" value="1"/>
</dbReference>
<feature type="region of interest" description="Disordered" evidence="1">
    <location>
        <begin position="1"/>
        <end position="183"/>
    </location>
</feature>
<sequence>MENGRSFPTSTNTATSSSSSLEPKAFRFRSPSRTPTPDHHHLPSSTLDNNNNNNNTNNSNLHHQHETTQQRPESSPSPSPSPSPSHGGDILLQWGRKKRPRASRTEIRALTDDSSSSSSAAAAAAAQAKHLQQVLKPQRRVVTPSEKELPTTSMPPPPPPPPPLSSSSNARVRKDTSGSLPRPRILGDLLRKVQTLVLVLLGLLYDHLLYNPTGPVPVVIFFPLGGCSLLLSCQNVKGTAQPTLTIISWPAMTRNLEDRSGVVNGSPSRNYGGNNRAASRSNVGKRSPPPEKNERKNAFSGRSANDKLNGSSMQADRSNHVDFASLHTEQEDGGTHTSAAPKEEKVKVEAMEWPRIYIGLSRKEKEDDFLAMKGTKLPQRPKKRAKNIERALQYCFPGMWLSDLTRNRYEVREKKCVKKQQKRRGLKGMESVDTDSE</sequence>
<evidence type="ECO:0000313" key="3">
    <source>
        <dbReference type="Proteomes" id="UP001187192"/>
    </source>
</evidence>
<feature type="region of interest" description="Disordered" evidence="1">
    <location>
        <begin position="258"/>
        <end position="316"/>
    </location>
</feature>
<reference evidence="2" key="1">
    <citation type="submission" date="2023-07" db="EMBL/GenBank/DDBJ databases">
        <title>draft genome sequence of fig (Ficus carica).</title>
        <authorList>
            <person name="Takahashi T."/>
            <person name="Nishimura K."/>
        </authorList>
    </citation>
    <scope>NUCLEOTIDE SEQUENCE</scope>
</reference>
<comment type="caution">
    <text evidence="2">The sequence shown here is derived from an EMBL/GenBank/DDBJ whole genome shotgun (WGS) entry which is preliminary data.</text>
</comment>